<dbReference type="PANTHER" id="PTHR45980">
    <property type="match status" value="1"/>
</dbReference>
<sequence>MDDLEDISMQDVTLHASADNEPPRKKVKTTTTPSSTPSSSPPTTSFLTGKEGVCRIEVARVEWMTTTPWQRTPQTKSSGTGFIIAATQLANENLILTNAHVVRSSVDIRVRKHGSTRRFAAQVIVYAPDVDLALLTLKGCSLEDQKEFFGDVVEESSSTNKLSKHALELADELPSLQESVHVMGFPTGGTTICITEGVVSRIDLVMASAFNILLAIQIDAAINPGNSGGPAFDKHGKVVGVAFFKNTSKKTDNVGYLIPADVVRTFLGRCKLDRDAGTSTYTLSPSLPYDWHPLENASLRLAHKVPSSVHGILVTSLSDTLDGILKKGDVLTHIDGKALADDGQVVLRRDELIQHRYLLRGKRVDEPTIFTVYRDGKDNQECPPCVLGNIPSICLRWVDVDYPPDYLVLGALVLLPMSWALRSHKRCGKKLIGESIDWCQKWPQEWEGKTGLVILVDILAHELTFSYSRPWRQVTTYNGTPILSLEHLRDMWQTSCQESKSAKEDGNKDPTFARLELKGDRDIVLEVQAAIEAESEVLKRHQIPKASHISPRNPRYN</sequence>
<evidence type="ECO:0000256" key="3">
    <source>
        <dbReference type="ARBA" id="ARBA00022801"/>
    </source>
</evidence>
<dbReference type="PANTHER" id="PTHR45980:SF9">
    <property type="entry name" value="PROTEASE DO-LIKE 10, MITOCHONDRIAL-RELATED"/>
    <property type="match status" value="1"/>
</dbReference>
<evidence type="ECO:0000313" key="10">
    <source>
        <dbReference type="EMBL" id="CAE4594036.1"/>
    </source>
</evidence>
<dbReference type="Gene3D" id="3.20.190.20">
    <property type="match status" value="1"/>
</dbReference>
<dbReference type="EMBL" id="HBNS01009936">
    <property type="protein sequence ID" value="CAE4594042.1"/>
    <property type="molecule type" value="Transcribed_RNA"/>
</dbReference>
<evidence type="ECO:0000313" key="8">
    <source>
        <dbReference type="EMBL" id="CAE4594029.1"/>
    </source>
</evidence>
<dbReference type="InterPro" id="IPR046449">
    <property type="entry name" value="DEGP_PDZ_sf"/>
</dbReference>
<dbReference type="InterPro" id="IPR009003">
    <property type="entry name" value="Peptidase_S1_PA"/>
</dbReference>
<evidence type="ECO:0000313" key="9">
    <source>
        <dbReference type="EMBL" id="CAE4594034.1"/>
    </source>
</evidence>
<dbReference type="Pfam" id="PF13365">
    <property type="entry name" value="Trypsin_2"/>
    <property type="match status" value="1"/>
</dbReference>
<dbReference type="EMBL" id="HBNS01009933">
    <property type="protein sequence ID" value="CAE4594036.1"/>
    <property type="molecule type" value="Transcribed_RNA"/>
</dbReference>
<gene>
    <name evidence="8" type="ORF">DBRI00130_LOCUS8002</name>
    <name evidence="9" type="ORF">DBRI00130_LOCUS8004</name>
    <name evidence="10" type="ORF">DBRI00130_LOCUS8005</name>
    <name evidence="11" type="ORF">DBRI00130_LOCUS8008</name>
</gene>
<evidence type="ECO:0000256" key="5">
    <source>
        <dbReference type="ARBA" id="ARBA00023026"/>
    </source>
</evidence>
<keyword evidence="4" id="KW-0720">Serine protease</keyword>
<reference evidence="8" key="1">
    <citation type="submission" date="2021-01" db="EMBL/GenBank/DDBJ databases">
        <authorList>
            <person name="Corre E."/>
            <person name="Pelletier E."/>
            <person name="Niang G."/>
            <person name="Scheremetjew M."/>
            <person name="Finn R."/>
            <person name="Kale V."/>
            <person name="Holt S."/>
            <person name="Cochrane G."/>
            <person name="Meng A."/>
            <person name="Brown T."/>
            <person name="Cohen L."/>
        </authorList>
    </citation>
    <scope>NUCLEOTIDE SEQUENCE</scope>
    <source>
        <strain evidence="8">GSO104</strain>
    </source>
</reference>
<dbReference type="EMBL" id="HBNS01009930">
    <property type="protein sequence ID" value="CAE4594029.1"/>
    <property type="molecule type" value="Transcribed_RNA"/>
</dbReference>
<evidence type="ECO:0000256" key="1">
    <source>
        <dbReference type="ARBA" id="ARBA00010541"/>
    </source>
</evidence>
<dbReference type="InterPro" id="IPR001940">
    <property type="entry name" value="Peptidase_S1C"/>
</dbReference>
<dbReference type="Gene3D" id="2.40.10.10">
    <property type="entry name" value="Trypsin-like serine proteases"/>
    <property type="match status" value="2"/>
</dbReference>
<evidence type="ECO:0000256" key="6">
    <source>
        <dbReference type="SAM" id="MobiDB-lite"/>
    </source>
</evidence>
<dbReference type="EMBL" id="HBNS01009932">
    <property type="protein sequence ID" value="CAE4594034.1"/>
    <property type="molecule type" value="Transcribed_RNA"/>
</dbReference>
<dbReference type="InterPro" id="IPR041517">
    <property type="entry name" value="DEGP_PDZ"/>
</dbReference>
<dbReference type="GO" id="GO:0006508">
    <property type="term" value="P:proteolysis"/>
    <property type="evidence" value="ECO:0007669"/>
    <property type="project" value="UniProtKB-KW"/>
</dbReference>
<dbReference type="GO" id="GO:0004252">
    <property type="term" value="F:serine-type endopeptidase activity"/>
    <property type="evidence" value="ECO:0007669"/>
    <property type="project" value="InterPro"/>
</dbReference>
<keyword evidence="5" id="KW-0843">Virulence</keyword>
<dbReference type="SUPFAM" id="SSF50494">
    <property type="entry name" value="Trypsin-like serine proteases"/>
    <property type="match status" value="1"/>
</dbReference>
<organism evidence="8">
    <name type="scientific">Ditylum brightwellii</name>
    <dbReference type="NCBI Taxonomy" id="49249"/>
    <lineage>
        <taxon>Eukaryota</taxon>
        <taxon>Sar</taxon>
        <taxon>Stramenopiles</taxon>
        <taxon>Ochrophyta</taxon>
        <taxon>Bacillariophyta</taxon>
        <taxon>Mediophyceae</taxon>
        <taxon>Lithodesmiophycidae</taxon>
        <taxon>Lithodesmiales</taxon>
        <taxon>Lithodesmiaceae</taxon>
        <taxon>Ditylum</taxon>
    </lineage>
</organism>
<dbReference type="Pfam" id="PF17815">
    <property type="entry name" value="PDZ_3"/>
    <property type="match status" value="1"/>
</dbReference>
<evidence type="ECO:0000256" key="4">
    <source>
        <dbReference type="ARBA" id="ARBA00022825"/>
    </source>
</evidence>
<feature type="region of interest" description="Disordered" evidence="6">
    <location>
        <begin position="1"/>
        <end position="48"/>
    </location>
</feature>
<comment type="similarity">
    <text evidence="1">Belongs to the peptidase S1C family.</text>
</comment>
<evidence type="ECO:0000256" key="2">
    <source>
        <dbReference type="ARBA" id="ARBA00022670"/>
    </source>
</evidence>
<evidence type="ECO:0000259" key="7">
    <source>
        <dbReference type="Pfam" id="PF17815"/>
    </source>
</evidence>
<keyword evidence="3" id="KW-0378">Hydrolase</keyword>
<protein>
    <recommendedName>
        <fullName evidence="7">Protease Do-like PDZ domain-containing protein</fullName>
    </recommendedName>
</protein>
<keyword evidence="2" id="KW-0645">Protease</keyword>
<dbReference type="InterPro" id="IPR043504">
    <property type="entry name" value="Peptidase_S1_PA_chymotrypsin"/>
</dbReference>
<proteinExistence type="inferred from homology"/>
<evidence type="ECO:0000313" key="11">
    <source>
        <dbReference type="EMBL" id="CAE4594042.1"/>
    </source>
</evidence>
<feature type="compositionally biased region" description="Low complexity" evidence="6">
    <location>
        <begin position="29"/>
        <end position="45"/>
    </location>
</feature>
<feature type="domain" description="Protease Do-like PDZ" evidence="7">
    <location>
        <begin position="400"/>
        <end position="546"/>
    </location>
</feature>
<accession>A0A6V2CJV1</accession>
<dbReference type="AlphaFoldDB" id="A0A6V2CJV1"/>
<name>A0A6V2CJV1_9STRA</name>
<dbReference type="PRINTS" id="PR00834">
    <property type="entry name" value="PROTEASES2C"/>
</dbReference>